<dbReference type="PANTHER" id="PTHR32294:SF4">
    <property type="entry name" value="ERROR-PRONE DNA POLYMERASE"/>
    <property type="match status" value="1"/>
</dbReference>
<evidence type="ECO:0000313" key="15">
    <source>
        <dbReference type="EMBL" id="MCP1335724.1"/>
    </source>
</evidence>
<dbReference type="Pfam" id="PF01336">
    <property type="entry name" value="tRNA_anti-codon"/>
    <property type="match status" value="1"/>
</dbReference>
<keyword evidence="11 13" id="KW-0234">DNA repair</keyword>
<dbReference type="GO" id="GO:0005737">
    <property type="term" value="C:cytoplasm"/>
    <property type="evidence" value="ECO:0007669"/>
    <property type="project" value="UniProtKB-SubCell"/>
</dbReference>
<dbReference type="NCBIfam" id="TIGR00594">
    <property type="entry name" value="polc"/>
    <property type="match status" value="1"/>
</dbReference>
<dbReference type="InterPro" id="IPR011708">
    <property type="entry name" value="DNA_pol3_alpha_NTPase_dom"/>
</dbReference>
<dbReference type="CDD" id="cd07434">
    <property type="entry name" value="PHP_PolIIIA_DnaE2"/>
    <property type="match status" value="1"/>
</dbReference>
<dbReference type="InterPro" id="IPR029460">
    <property type="entry name" value="DNAPol_HHH"/>
</dbReference>
<dbReference type="Gene3D" id="3.20.20.140">
    <property type="entry name" value="Metal-dependent hydrolases"/>
    <property type="match status" value="1"/>
</dbReference>
<keyword evidence="16" id="KW-1185">Reference proteome</keyword>
<keyword evidence="5 13" id="KW-0963">Cytoplasm</keyword>
<protein>
    <recommendedName>
        <fullName evidence="4 13">Error-prone DNA polymerase</fullName>
        <ecNumber evidence="3 13">2.7.7.7</ecNumber>
    </recommendedName>
</protein>
<evidence type="ECO:0000256" key="2">
    <source>
        <dbReference type="ARBA" id="ARBA00007391"/>
    </source>
</evidence>
<dbReference type="InterPro" id="IPR004805">
    <property type="entry name" value="DnaE2/DnaE/PolC"/>
</dbReference>
<evidence type="ECO:0000256" key="11">
    <source>
        <dbReference type="ARBA" id="ARBA00023204"/>
    </source>
</evidence>
<evidence type="ECO:0000256" key="12">
    <source>
        <dbReference type="ARBA" id="ARBA00049244"/>
    </source>
</evidence>
<evidence type="ECO:0000256" key="7">
    <source>
        <dbReference type="ARBA" id="ARBA00022695"/>
    </source>
</evidence>
<reference evidence="15" key="1">
    <citation type="submission" date="2022-06" db="EMBL/GenBank/DDBJ databases">
        <title>Isolation and Genomics of Futiania mangrovii gen. nov., sp. nov., a Rare and Metabolically-versatile member in the Class Alphaproteobacteria.</title>
        <authorList>
            <person name="Liu L."/>
            <person name="Huang W.-C."/>
            <person name="Pan J."/>
            <person name="Li J."/>
            <person name="Huang Y."/>
            <person name="Du H."/>
            <person name="Liu Y."/>
            <person name="Li M."/>
        </authorList>
    </citation>
    <scope>NUCLEOTIDE SEQUENCE</scope>
    <source>
        <strain evidence="15">FT118</strain>
    </source>
</reference>
<keyword evidence="7 13" id="KW-0548">Nucleotidyltransferase</keyword>
<evidence type="ECO:0000259" key="14">
    <source>
        <dbReference type="SMART" id="SM00481"/>
    </source>
</evidence>
<evidence type="ECO:0000256" key="8">
    <source>
        <dbReference type="ARBA" id="ARBA00022705"/>
    </source>
</evidence>
<sequence>MSTPSSLPPRFAELAAASNFSFQHGASHPEEMVAEALRLGLSGIGIADRNTLAGAVRAHMAWRETGAREKGLKLAVGARLVFRDGTPDVIAYPEDRTAYGRLCRLLTHGNRRAPKGECHLDLPDLLAWADGLSLILMPPEKPGRETPETLATLTAARPGAVWLAAPLRMGGEDRRRLARLREIAAAAGVPLLATHDALYHAPERRPLHDVLTCVCLHTTLDAAGTRLAPHAERHLKTPAETARLYADLPEAVGESLRLLDRLHFSLEELRYQYPDEARAGFGSAQAALEHFAREGARRRYPAGVPAAVAATMERELALIGRLGYAPYFLTVHDIVCFARREGILCQGRGSAANSVVCFCLGITEVDPIEHDLLFERFISAARGEPPDIDVDFEHQRREEVLQYIYRRYGRARVALTSTVVTYGARMAVRDVGRAFGLSEDTLSALSGSVWGWSREGVDAEDAARAGLDAADPRLALVLALARDLIGFPRHLSQHTGGMVIARDRLDELVPIQNAAMEDRTVIEWNKDDLEALDFLKVDILGLGMLSALRRFFTFMSEEYGQDLTLATIPKEEPAVYEMLCRADSVGLFQVESRAQQNMLPRLKPRRFFDLVVEVAIVRPGPIQGDMVHPYLRRRQGIDPVAYPSRELEEVLGPTLGVPLFQEQCMKIAIVAAGFTPEEADRLRRAMATFKRVGTIHTFFDKMVEGMAERGYDRAFAEQCFRQIEGFGTYGFPMSHAASFALLVYASAWAKCRYPDVYLAAMLNAQPLGFYAPAQLVRDAREHGVAVRAVDVNASGVEATLEPLAPKDRPENGAAPHPRFAWMAVEMRTARAVRLGFATVRGLGDAAAEALVAHRGAGYDSVRDVWLRTGLSPAALERLAEADAFAGLGLARRDALWAVRGLGRTGDADDLPLLRALSGPAREPDAALPPMPPGQQVAEDYRHLGLSLRAHPVSFLRGRLAGLRAQPAEALERMRDGTLTAAAGLVLVRQRPGSARGVIFLTLEDETGTVNVIVWPKLFEAYRAETLGARLLVVRGRLQSEAGIVHLIAEKLEDASDLLATLGEAHTRVQSLAHADEVKRPVRAMPRGRNFR</sequence>
<comment type="similarity">
    <text evidence="2 13">Belongs to the DNA polymerase type-C family. DnaE2 subfamily.</text>
</comment>
<evidence type="ECO:0000256" key="6">
    <source>
        <dbReference type="ARBA" id="ARBA00022679"/>
    </source>
</evidence>
<gene>
    <name evidence="13" type="primary">dnaE2</name>
    <name evidence="15" type="ORF">NJQ99_04815</name>
</gene>
<keyword evidence="9 13" id="KW-0227">DNA damage</keyword>
<comment type="subcellular location">
    <subcellularLocation>
        <location evidence="1 13">Cytoplasm</location>
    </subcellularLocation>
</comment>
<dbReference type="GO" id="GO:0006281">
    <property type="term" value="P:DNA repair"/>
    <property type="evidence" value="ECO:0007669"/>
    <property type="project" value="UniProtKB-UniRule"/>
</dbReference>
<dbReference type="RefSeq" id="WP_269331658.1">
    <property type="nucleotide sequence ID" value="NZ_JAMZFT010000001.1"/>
</dbReference>
<dbReference type="EMBL" id="JAMZFT010000001">
    <property type="protein sequence ID" value="MCP1335724.1"/>
    <property type="molecule type" value="Genomic_DNA"/>
</dbReference>
<dbReference type="NCBIfam" id="NF004225">
    <property type="entry name" value="PRK05672.1"/>
    <property type="match status" value="1"/>
</dbReference>
<evidence type="ECO:0000256" key="13">
    <source>
        <dbReference type="HAMAP-Rule" id="MF_01902"/>
    </source>
</evidence>
<dbReference type="GO" id="GO:0003676">
    <property type="term" value="F:nucleic acid binding"/>
    <property type="evidence" value="ECO:0007669"/>
    <property type="project" value="InterPro"/>
</dbReference>
<keyword evidence="6 13" id="KW-0808">Transferase</keyword>
<dbReference type="InterPro" id="IPR040982">
    <property type="entry name" value="DNA_pol3_finger"/>
</dbReference>
<dbReference type="Pfam" id="PF14579">
    <property type="entry name" value="HHH_6"/>
    <property type="match status" value="1"/>
</dbReference>
<comment type="function">
    <text evidence="13">DNA polymerase involved in damage-induced mutagenesis and translesion synthesis (TLS). It is not the major replicative DNA polymerase.</text>
</comment>
<accession>A0A9J6P860</accession>
<organism evidence="15 16">
    <name type="scientific">Futiania mangrovi</name>
    <dbReference type="NCBI Taxonomy" id="2959716"/>
    <lineage>
        <taxon>Bacteria</taxon>
        <taxon>Pseudomonadati</taxon>
        <taxon>Pseudomonadota</taxon>
        <taxon>Alphaproteobacteria</taxon>
        <taxon>Futianiales</taxon>
        <taxon>Futianiaceae</taxon>
        <taxon>Futiania</taxon>
    </lineage>
</organism>
<name>A0A9J6P860_9PROT</name>
<dbReference type="InterPro" id="IPR003141">
    <property type="entry name" value="Pol/His_phosphatase_N"/>
</dbReference>
<dbReference type="Pfam" id="PF07733">
    <property type="entry name" value="DNA_pol3_alpha"/>
    <property type="match status" value="1"/>
</dbReference>
<dbReference type="InterPro" id="IPR004013">
    <property type="entry name" value="PHP_dom"/>
</dbReference>
<proteinExistence type="inferred from homology"/>
<evidence type="ECO:0000256" key="10">
    <source>
        <dbReference type="ARBA" id="ARBA00022932"/>
    </source>
</evidence>
<evidence type="ECO:0000256" key="4">
    <source>
        <dbReference type="ARBA" id="ARBA00017273"/>
    </source>
</evidence>
<dbReference type="CDD" id="cd04485">
    <property type="entry name" value="DnaE_OBF"/>
    <property type="match status" value="1"/>
</dbReference>
<dbReference type="HAMAP" id="MF_01902">
    <property type="entry name" value="DNApol_error_prone"/>
    <property type="match status" value="1"/>
</dbReference>
<dbReference type="EC" id="2.7.7.7" evidence="3 13"/>
<dbReference type="GO" id="GO:0003887">
    <property type="term" value="F:DNA-directed DNA polymerase activity"/>
    <property type="evidence" value="ECO:0007669"/>
    <property type="project" value="UniProtKB-UniRule"/>
</dbReference>
<dbReference type="SUPFAM" id="SSF89550">
    <property type="entry name" value="PHP domain-like"/>
    <property type="match status" value="1"/>
</dbReference>
<dbReference type="InterPro" id="IPR016195">
    <property type="entry name" value="Pol/histidinol_Pase-like"/>
</dbReference>
<evidence type="ECO:0000313" key="16">
    <source>
        <dbReference type="Proteomes" id="UP001055804"/>
    </source>
</evidence>
<dbReference type="PANTHER" id="PTHR32294">
    <property type="entry name" value="DNA POLYMERASE III SUBUNIT ALPHA"/>
    <property type="match status" value="1"/>
</dbReference>
<dbReference type="InterPro" id="IPR023073">
    <property type="entry name" value="DnaE2"/>
</dbReference>
<evidence type="ECO:0000256" key="9">
    <source>
        <dbReference type="ARBA" id="ARBA00022763"/>
    </source>
</evidence>
<dbReference type="Proteomes" id="UP001055804">
    <property type="component" value="Unassembled WGS sequence"/>
</dbReference>
<dbReference type="SMART" id="SM00481">
    <property type="entry name" value="POLIIIAc"/>
    <property type="match status" value="1"/>
</dbReference>
<feature type="domain" description="Polymerase/histidinol phosphatase N-terminal" evidence="14">
    <location>
        <begin position="12"/>
        <end position="84"/>
    </location>
</feature>
<dbReference type="GO" id="GO:0006260">
    <property type="term" value="P:DNA replication"/>
    <property type="evidence" value="ECO:0007669"/>
    <property type="project" value="UniProtKB-KW"/>
</dbReference>
<dbReference type="GO" id="GO:0008408">
    <property type="term" value="F:3'-5' exonuclease activity"/>
    <property type="evidence" value="ECO:0007669"/>
    <property type="project" value="InterPro"/>
</dbReference>
<keyword evidence="8 13" id="KW-0235">DNA replication</keyword>
<dbReference type="AlphaFoldDB" id="A0A9J6P860"/>
<comment type="caution">
    <text evidence="15">The sequence shown here is derived from an EMBL/GenBank/DDBJ whole genome shotgun (WGS) entry which is preliminary data.</text>
</comment>
<dbReference type="InterPro" id="IPR004365">
    <property type="entry name" value="NA-bd_OB_tRNA"/>
</dbReference>
<dbReference type="Pfam" id="PF17657">
    <property type="entry name" value="DNA_pol3_finger"/>
    <property type="match status" value="1"/>
</dbReference>
<dbReference type="Pfam" id="PF02811">
    <property type="entry name" value="PHP"/>
    <property type="match status" value="1"/>
</dbReference>
<evidence type="ECO:0000256" key="3">
    <source>
        <dbReference type="ARBA" id="ARBA00012417"/>
    </source>
</evidence>
<comment type="catalytic activity">
    <reaction evidence="12 13">
        <text>DNA(n) + a 2'-deoxyribonucleoside 5'-triphosphate = DNA(n+1) + diphosphate</text>
        <dbReference type="Rhea" id="RHEA:22508"/>
        <dbReference type="Rhea" id="RHEA-COMP:17339"/>
        <dbReference type="Rhea" id="RHEA-COMP:17340"/>
        <dbReference type="ChEBI" id="CHEBI:33019"/>
        <dbReference type="ChEBI" id="CHEBI:61560"/>
        <dbReference type="ChEBI" id="CHEBI:173112"/>
        <dbReference type="EC" id="2.7.7.7"/>
    </reaction>
</comment>
<keyword evidence="10 13" id="KW-0239">DNA-directed DNA polymerase</keyword>
<evidence type="ECO:0000256" key="1">
    <source>
        <dbReference type="ARBA" id="ARBA00004496"/>
    </source>
</evidence>
<evidence type="ECO:0000256" key="5">
    <source>
        <dbReference type="ARBA" id="ARBA00022490"/>
    </source>
</evidence>